<protein>
    <recommendedName>
        <fullName evidence="3">Zn(2)-C6 fungal-type domain-containing protein</fullName>
    </recommendedName>
</protein>
<dbReference type="InterPro" id="IPR036864">
    <property type="entry name" value="Zn2-C6_fun-type_DNA-bd_sf"/>
</dbReference>
<dbReference type="OrthoDB" id="10261408at2759"/>
<evidence type="ECO:0000259" key="3">
    <source>
        <dbReference type="PROSITE" id="PS50048"/>
    </source>
</evidence>
<organism evidence="4 5">
    <name type="scientific">Sphaceloma murrayae</name>
    <dbReference type="NCBI Taxonomy" id="2082308"/>
    <lineage>
        <taxon>Eukaryota</taxon>
        <taxon>Fungi</taxon>
        <taxon>Dikarya</taxon>
        <taxon>Ascomycota</taxon>
        <taxon>Pezizomycotina</taxon>
        <taxon>Dothideomycetes</taxon>
        <taxon>Dothideomycetidae</taxon>
        <taxon>Myriangiales</taxon>
        <taxon>Elsinoaceae</taxon>
        <taxon>Sphaceloma</taxon>
    </lineage>
</organism>
<dbReference type="AlphaFoldDB" id="A0A2K1QNL7"/>
<feature type="compositionally biased region" description="Low complexity" evidence="2">
    <location>
        <begin position="19"/>
        <end position="38"/>
    </location>
</feature>
<dbReference type="GO" id="GO:0008270">
    <property type="term" value="F:zinc ion binding"/>
    <property type="evidence" value="ECO:0007669"/>
    <property type="project" value="InterPro"/>
</dbReference>
<sequence length="255" mass="27334">MQSQFWINTDGDIKGPAAAVAAAAASSSSSSSSSPSSSRQPKRRRTSHIAVACNECRTRKQKCNGDRPICTACQDRSTECVYDAGPDGSRTTALKNETATLEKEAALMRELVEVMRHYPRDSVEGVVNGLRDGEEVGVVLARAREGLVMRWGLARGDSGTVTVTGTGTGKGKGREGKGGEIRDGVDGWLVDGEGTVGDGGRGGRGGGDGYDEEAREDEDEEEDEENKDDKDDEQHDEEEEEDSSPSRKAMTVFLR</sequence>
<dbReference type="Gene3D" id="4.10.240.10">
    <property type="entry name" value="Zn(2)-C6 fungal-type DNA-binding domain"/>
    <property type="match status" value="1"/>
</dbReference>
<evidence type="ECO:0000256" key="2">
    <source>
        <dbReference type="SAM" id="MobiDB-lite"/>
    </source>
</evidence>
<dbReference type="EMBL" id="NKHZ01000055">
    <property type="protein sequence ID" value="PNS16601.1"/>
    <property type="molecule type" value="Genomic_DNA"/>
</dbReference>
<dbReference type="STRING" id="2082308.A0A2K1QNL7"/>
<dbReference type="PROSITE" id="PS00463">
    <property type="entry name" value="ZN2_CY6_FUNGAL_1"/>
    <property type="match status" value="1"/>
</dbReference>
<feature type="compositionally biased region" description="Acidic residues" evidence="2">
    <location>
        <begin position="209"/>
        <end position="226"/>
    </location>
</feature>
<evidence type="ECO:0000313" key="4">
    <source>
        <dbReference type="EMBL" id="PNS16601.1"/>
    </source>
</evidence>
<dbReference type="InterPro" id="IPR053187">
    <property type="entry name" value="Notoamide_regulator"/>
</dbReference>
<dbReference type="CDD" id="cd00067">
    <property type="entry name" value="GAL4"/>
    <property type="match status" value="1"/>
</dbReference>
<proteinExistence type="predicted"/>
<evidence type="ECO:0000256" key="1">
    <source>
        <dbReference type="ARBA" id="ARBA00023242"/>
    </source>
</evidence>
<feature type="compositionally biased region" description="Gly residues" evidence="2">
    <location>
        <begin position="194"/>
        <end position="208"/>
    </location>
</feature>
<feature type="region of interest" description="Disordered" evidence="2">
    <location>
        <begin position="19"/>
        <end position="47"/>
    </location>
</feature>
<dbReference type="PANTHER" id="PTHR47256:SF1">
    <property type="entry name" value="ZN(II)2CYS6 TRANSCRIPTION FACTOR (EUROFUNG)"/>
    <property type="match status" value="1"/>
</dbReference>
<dbReference type="InterPro" id="IPR001138">
    <property type="entry name" value="Zn2Cys6_DnaBD"/>
</dbReference>
<dbReference type="PROSITE" id="PS50048">
    <property type="entry name" value="ZN2_CY6_FUNGAL_2"/>
    <property type="match status" value="1"/>
</dbReference>
<feature type="compositionally biased region" description="Basic and acidic residues" evidence="2">
    <location>
        <begin position="172"/>
        <end position="185"/>
    </location>
</feature>
<accession>A0A2K1QNL7</accession>
<name>A0A2K1QNL7_9PEZI</name>
<dbReference type="Proteomes" id="UP000243797">
    <property type="component" value="Unassembled WGS sequence"/>
</dbReference>
<reference evidence="4 5" key="1">
    <citation type="submission" date="2017-06" db="EMBL/GenBank/DDBJ databases">
        <title>Draft genome sequence of a variant of Elsinoe murrayae.</title>
        <authorList>
            <person name="Cheng Q."/>
        </authorList>
    </citation>
    <scope>NUCLEOTIDE SEQUENCE [LARGE SCALE GENOMIC DNA]</scope>
    <source>
        <strain evidence="4 5">CQ-2017a</strain>
    </source>
</reference>
<keyword evidence="5" id="KW-1185">Reference proteome</keyword>
<comment type="caution">
    <text evidence="4">The sequence shown here is derived from an EMBL/GenBank/DDBJ whole genome shotgun (WGS) entry which is preliminary data.</text>
</comment>
<feature type="region of interest" description="Disordered" evidence="2">
    <location>
        <begin position="160"/>
        <end position="255"/>
    </location>
</feature>
<dbReference type="GO" id="GO:0000981">
    <property type="term" value="F:DNA-binding transcription factor activity, RNA polymerase II-specific"/>
    <property type="evidence" value="ECO:0007669"/>
    <property type="project" value="InterPro"/>
</dbReference>
<keyword evidence="1" id="KW-0539">Nucleus</keyword>
<feature type="compositionally biased region" description="Acidic residues" evidence="2">
    <location>
        <begin position="234"/>
        <end position="243"/>
    </location>
</feature>
<dbReference type="SMART" id="SM00066">
    <property type="entry name" value="GAL4"/>
    <property type="match status" value="1"/>
</dbReference>
<dbReference type="PANTHER" id="PTHR47256">
    <property type="entry name" value="ZN(II)2CYS6 TRANSCRIPTION FACTOR (EUROFUNG)-RELATED"/>
    <property type="match status" value="1"/>
</dbReference>
<dbReference type="Pfam" id="PF00172">
    <property type="entry name" value="Zn_clus"/>
    <property type="match status" value="1"/>
</dbReference>
<dbReference type="InParanoid" id="A0A2K1QNL7"/>
<evidence type="ECO:0000313" key="5">
    <source>
        <dbReference type="Proteomes" id="UP000243797"/>
    </source>
</evidence>
<dbReference type="SUPFAM" id="SSF57701">
    <property type="entry name" value="Zn2/Cys6 DNA-binding domain"/>
    <property type="match status" value="1"/>
</dbReference>
<feature type="domain" description="Zn(2)-C6 fungal-type" evidence="3">
    <location>
        <begin position="52"/>
        <end position="82"/>
    </location>
</feature>
<gene>
    <name evidence="4" type="ORF">CAC42_4565</name>
</gene>